<dbReference type="Pfam" id="PF00450">
    <property type="entry name" value="Peptidase_S10"/>
    <property type="match status" value="1"/>
</dbReference>
<dbReference type="InterPro" id="IPR029058">
    <property type="entry name" value="AB_hydrolase_fold"/>
</dbReference>
<name>A0ABM3RJH6_SPIOL</name>
<keyword evidence="7" id="KW-0812">Transmembrane</keyword>
<dbReference type="InterPro" id="IPR018202">
    <property type="entry name" value="Ser_caboxypep_ser_AS"/>
</dbReference>
<dbReference type="Proteomes" id="UP000813463">
    <property type="component" value="Chromosome 3"/>
</dbReference>
<evidence type="ECO:0000313" key="9">
    <source>
        <dbReference type="RefSeq" id="XP_056695770.1"/>
    </source>
</evidence>
<protein>
    <recommendedName>
        <fullName evidence="6">Carboxypeptidase</fullName>
        <ecNumber evidence="6">3.4.16.-</ecNumber>
    </recommendedName>
</protein>
<keyword evidence="7" id="KW-1133">Transmembrane helix</keyword>
<gene>
    <name evidence="9" type="primary">LOC110779358</name>
</gene>
<keyword evidence="8" id="KW-1185">Reference proteome</keyword>
<feature type="transmembrane region" description="Helical" evidence="7">
    <location>
        <begin position="12"/>
        <end position="32"/>
    </location>
</feature>
<dbReference type="RefSeq" id="XP_056695770.1">
    <property type="nucleotide sequence ID" value="XM_056839792.1"/>
</dbReference>
<keyword evidence="7" id="KW-0472">Membrane</keyword>
<organism evidence="8 9">
    <name type="scientific">Spinacia oleracea</name>
    <name type="common">Spinach</name>
    <dbReference type="NCBI Taxonomy" id="3562"/>
    <lineage>
        <taxon>Eukaryota</taxon>
        <taxon>Viridiplantae</taxon>
        <taxon>Streptophyta</taxon>
        <taxon>Embryophyta</taxon>
        <taxon>Tracheophyta</taxon>
        <taxon>Spermatophyta</taxon>
        <taxon>Magnoliopsida</taxon>
        <taxon>eudicotyledons</taxon>
        <taxon>Gunneridae</taxon>
        <taxon>Pentapetalae</taxon>
        <taxon>Caryophyllales</taxon>
        <taxon>Chenopodiaceae</taxon>
        <taxon>Chenopodioideae</taxon>
        <taxon>Anserineae</taxon>
        <taxon>Spinacia</taxon>
    </lineage>
</organism>
<dbReference type="PANTHER" id="PTHR11802">
    <property type="entry name" value="SERINE PROTEASE FAMILY S10 SERINE CARBOXYPEPTIDASE"/>
    <property type="match status" value="1"/>
</dbReference>
<dbReference type="PROSITE" id="PS00131">
    <property type="entry name" value="CARBOXYPEPT_SER_SER"/>
    <property type="match status" value="1"/>
</dbReference>
<proteinExistence type="inferred from homology"/>
<evidence type="ECO:0000256" key="2">
    <source>
        <dbReference type="ARBA" id="ARBA00009431"/>
    </source>
</evidence>
<keyword evidence="5" id="KW-0325">Glycoprotein</keyword>
<accession>A0ABM3RJH6</accession>
<keyword evidence="3" id="KW-0964">Secreted</keyword>
<evidence type="ECO:0000256" key="5">
    <source>
        <dbReference type="ARBA" id="ARBA00023180"/>
    </source>
</evidence>
<sequence length="175" mass="20135">MLFSAINNQKNLQILTLKVMFFFTNFLFHPPFTQIIRGMIFELNEFVCLNNGSPLLCLSHLFFKTPFVGFFVLRRFFKAHPQYAKNDFYITGESYAGHYIPAFAARVHNGNKAREGLHINLKGFAIDNGLTHPEIQYKAYPDYALDNGIIKQLEHKTISVMVPAYEQVLVAKMHA</sequence>
<comment type="similarity">
    <text evidence="2 6">Belongs to the peptidase S10 family.</text>
</comment>
<evidence type="ECO:0000256" key="4">
    <source>
        <dbReference type="ARBA" id="ARBA00022729"/>
    </source>
</evidence>
<dbReference type="Gene3D" id="3.40.50.1820">
    <property type="entry name" value="alpha/beta hydrolase"/>
    <property type="match status" value="1"/>
</dbReference>
<evidence type="ECO:0000256" key="3">
    <source>
        <dbReference type="ARBA" id="ARBA00022525"/>
    </source>
</evidence>
<evidence type="ECO:0000256" key="7">
    <source>
        <dbReference type="SAM" id="Phobius"/>
    </source>
</evidence>
<dbReference type="SUPFAM" id="SSF53474">
    <property type="entry name" value="alpha/beta-Hydrolases"/>
    <property type="match status" value="1"/>
</dbReference>
<keyword evidence="6" id="KW-0121">Carboxypeptidase</keyword>
<reference evidence="8" key="1">
    <citation type="journal article" date="2021" name="Nat. Commun.">
        <title>Genomic analyses provide insights into spinach domestication and the genetic basis of agronomic traits.</title>
        <authorList>
            <person name="Cai X."/>
            <person name="Sun X."/>
            <person name="Xu C."/>
            <person name="Sun H."/>
            <person name="Wang X."/>
            <person name="Ge C."/>
            <person name="Zhang Z."/>
            <person name="Wang Q."/>
            <person name="Fei Z."/>
            <person name="Jiao C."/>
            <person name="Wang Q."/>
        </authorList>
    </citation>
    <scope>NUCLEOTIDE SEQUENCE [LARGE SCALE GENOMIC DNA]</scope>
    <source>
        <strain evidence="8">cv. Varoflay</strain>
    </source>
</reference>
<keyword evidence="4" id="KW-0732">Signal</keyword>
<evidence type="ECO:0000313" key="8">
    <source>
        <dbReference type="Proteomes" id="UP000813463"/>
    </source>
</evidence>
<dbReference type="PANTHER" id="PTHR11802:SF259">
    <property type="entry name" value="SERINE CARBOXYPEPTIDASE-LIKE 48"/>
    <property type="match status" value="1"/>
</dbReference>
<evidence type="ECO:0000256" key="1">
    <source>
        <dbReference type="ARBA" id="ARBA00004613"/>
    </source>
</evidence>
<dbReference type="InterPro" id="IPR001563">
    <property type="entry name" value="Peptidase_S10"/>
</dbReference>
<keyword evidence="6" id="KW-0645">Protease</keyword>
<evidence type="ECO:0000256" key="6">
    <source>
        <dbReference type="RuleBase" id="RU361156"/>
    </source>
</evidence>
<dbReference type="GeneID" id="110779358"/>
<feature type="transmembrane region" description="Helical" evidence="7">
    <location>
        <begin position="52"/>
        <end position="73"/>
    </location>
</feature>
<comment type="subcellular location">
    <subcellularLocation>
        <location evidence="1">Secreted</location>
    </subcellularLocation>
</comment>
<keyword evidence="6" id="KW-0378">Hydrolase</keyword>
<dbReference type="EC" id="3.4.16.-" evidence="6"/>
<reference evidence="9" key="2">
    <citation type="submission" date="2025-08" db="UniProtKB">
        <authorList>
            <consortium name="RefSeq"/>
        </authorList>
    </citation>
    <scope>IDENTIFICATION</scope>
    <source>
        <tissue evidence="9">Leaf</tissue>
    </source>
</reference>